<feature type="compositionally biased region" description="Low complexity" evidence="1">
    <location>
        <begin position="68"/>
        <end position="82"/>
    </location>
</feature>
<evidence type="ECO:0000313" key="2">
    <source>
        <dbReference type="Proteomes" id="UP000038045"/>
    </source>
</evidence>
<keyword evidence="2" id="KW-1185">Reference proteome</keyword>
<dbReference type="Proteomes" id="UP000038045">
    <property type="component" value="Unplaced"/>
</dbReference>
<accession>A0A0N5A601</accession>
<feature type="compositionally biased region" description="Low complexity" evidence="1">
    <location>
        <begin position="34"/>
        <end position="45"/>
    </location>
</feature>
<reference evidence="3" key="1">
    <citation type="submission" date="2017-02" db="UniProtKB">
        <authorList>
            <consortium name="WormBaseParasite"/>
        </authorList>
    </citation>
    <scope>IDENTIFICATION</scope>
</reference>
<organism evidence="2 3">
    <name type="scientific">Parastrongyloides trichosuri</name>
    <name type="common">Possum-specific nematode worm</name>
    <dbReference type="NCBI Taxonomy" id="131310"/>
    <lineage>
        <taxon>Eukaryota</taxon>
        <taxon>Metazoa</taxon>
        <taxon>Ecdysozoa</taxon>
        <taxon>Nematoda</taxon>
        <taxon>Chromadorea</taxon>
        <taxon>Rhabditida</taxon>
        <taxon>Tylenchina</taxon>
        <taxon>Panagrolaimomorpha</taxon>
        <taxon>Strongyloidoidea</taxon>
        <taxon>Strongyloididae</taxon>
        <taxon>Parastrongyloides</taxon>
    </lineage>
</organism>
<protein>
    <submittedName>
        <fullName evidence="3">LigA</fullName>
    </submittedName>
</protein>
<dbReference type="AlphaFoldDB" id="A0A0N5A601"/>
<feature type="region of interest" description="Disordered" evidence="1">
    <location>
        <begin position="1"/>
        <end position="87"/>
    </location>
</feature>
<name>A0A0N5A601_PARTI</name>
<evidence type="ECO:0000256" key="1">
    <source>
        <dbReference type="SAM" id="MobiDB-lite"/>
    </source>
</evidence>
<sequence length="104" mass="11076">MGGTSRRGRRHARGLRRRPGSGAGLLQPAATATGQRPPQRRAPGAGRSGGAVGGRFPAGHAERRRPARPGAHGHAARAGFRADPYARRAEEGALHRLRRRLRLA</sequence>
<proteinExistence type="predicted"/>
<dbReference type="WBParaSite" id="PTRK_0001732200.1">
    <property type="protein sequence ID" value="PTRK_0001732200.1"/>
    <property type="gene ID" value="PTRK_0001732200"/>
</dbReference>
<feature type="compositionally biased region" description="Basic residues" evidence="1">
    <location>
        <begin position="1"/>
        <end position="19"/>
    </location>
</feature>
<evidence type="ECO:0000313" key="3">
    <source>
        <dbReference type="WBParaSite" id="PTRK_0001732200.1"/>
    </source>
</evidence>